<evidence type="ECO:0000256" key="4">
    <source>
        <dbReference type="ARBA" id="ARBA00022737"/>
    </source>
</evidence>
<comment type="subcellular location">
    <subcellularLocation>
        <location evidence="1">Secreted</location>
        <location evidence="1">Cell wall</location>
    </subcellularLocation>
</comment>
<dbReference type="NCBIfam" id="TIGR00756">
    <property type="entry name" value="PPR"/>
    <property type="match status" value="3"/>
</dbReference>
<keyword evidence="5 8" id="KW-0378">Hydrolase</keyword>
<evidence type="ECO:0000256" key="3">
    <source>
        <dbReference type="ARBA" id="ARBA00022512"/>
    </source>
</evidence>
<keyword evidence="6 8" id="KW-0326">Glycosidase</keyword>
<dbReference type="GO" id="GO:0004650">
    <property type="term" value="F:polygalacturonase activity"/>
    <property type="evidence" value="ECO:0007669"/>
    <property type="project" value="InterPro"/>
</dbReference>
<gene>
    <name evidence="9" type="ORF">RJT34_08529</name>
</gene>
<accession>A0AAN9K7U0</accession>
<reference evidence="9 10" key="1">
    <citation type="submission" date="2024-01" db="EMBL/GenBank/DDBJ databases">
        <title>The genomes of 5 underutilized Papilionoideae crops provide insights into root nodulation and disease resistance.</title>
        <authorList>
            <person name="Yuan L."/>
        </authorList>
    </citation>
    <scope>NUCLEOTIDE SEQUENCE [LARGE SCALE GENOMIC DNA]</scope>
    <source>
        <strain evidence="9">LY-2023</strain>
        <tissue evidence="9">Leaf</tissue>
    </source>
</reference>
<dbReference type="Proteomes" id="UP001359559">
    <property type="component" value="Unassembled WGS sequence"/>
</dbReference>
<evidence type="ECO:0000256" key="8">
    <source>
        <dbReference type="RuleBase" id="RU361169"/>
    </source>
</evidence>
<feature type="repeat" description="PPR" evidence="7">
    <location>
        <begin position="17"/>
        <end position="51"/>
    </location>
</feature>
<evidence type="ECO:0000256" key="5">
    <source>
        <dbReference type="ARBA" id="ARBA00022801"/>
    </source>
</evidence>
<evidence type="ECO:0000256" key="2">
    <source>
        <dbReference type="ARBA" id="ARBA00008834"/>
    </source>
</evidence>
<dbReference type="FunFam" id="1.25.40.10:FF:000158">
    <property type="entry name" value="pentatricopeptide repeat-containing protein At2g33680"/>
    <property type="match status" value="1"/>
</dbReference>
<dbReference type="EMBL" id="JAYKXN010000002">
    <property type="protein sequence ID" value="KAK7310794.1"/>
    <property type="molecule type" value="Genomic_DNA"/>
</dbReference>
<organism evidence="9 10">
    <name type="scientific">Clitoria ternatea</name>
    <name type="common">Butterfly pea</name>
    <dbReference type="NCBI Taxonomy" id="43366"/>
    <lineage>
        <taxon>Eukaryota</taxon>
        <taxon>Viridiplantae</taxon>
        <taxon>Streptophyta</taxon>
        <taxon>Embryophyta</taxon>
        <taxon>Tracheophyta</taxon>
        <taxon>Spermatophyta</taxon>
        <taxon>Magnoliopsida</taxon>
        <taxon>eudicotyledons</taxon>
        <taxon>Gunneridae</taxon>
        <taxon>Pentapetalae</taxon>
        <taxon>rosids</taxon>
        <taxon>fabids</taxon>
        <taxon>Fabales</taxon>
        <taxon>Fabaceae</taxon>
        <taxon>Papilionoideae</taxon>
        <taxon>50 kb inversion clade</taxon>
        <taxon>NPAAA clade</taxon>
        <taxon>indigoferoid/millettioid clade</taxon>
        <taxon>Phaseoleae</taxon>
        <taxon>Clitoria</taxon>
    </lineage>
</organism>
<dbReference type="SUPFAM" id="SSF51126">
    <property type="entry name" value="Pectin lyase-like"/>
    <property type="match status" value="1"/>
</dbReference>
<dbReference type="Pfam" id="PF13041">
    <property type="entry name" value="PPR_2"/>
    <property type="match status" value="2"/>
</dbReference>
<evidence type="ECO:0000256" key="7">
    <source>
        <dbReference type="PROSITE-ProRule" id="PRU00708"/>
    </source>
</evidence>
<keyword evidence="3" id="KW-0964">Secreted</keyword>
<evidence type="ECO:0000313" key="10">
    <source>
        <dbReference type="Proteomes" id="UP001359559"/>
    </source>
</evidence>
<keyword evidence="3" id="KW-0134">Cell wall</keyword>
<protein>
    <recommendedName>
        <fullName evidence="11">Pentatricopeptide repeat-containing protein</fullName>
    </recommendedName>
</protein>
<feature type="repeat" description="PPR" evidence="7">
    <location>
        <begin position="56"/>
        <end position="90"/>
    </location>
</feature>
<dbReference type="AlphaFoldDB" id="A0AAN9K7U0"/>
<dbReference type="FunFam" id="1.25.40.10:FF:000393">
    <property type="entry name" value="Pentatricopeptide repeat-containing protein At1g20230"/>
    <property type="match status" value="1"/>
</dbReference>
<dbReference type="GO" id="GO:0003723">
    <property type="term" value="F:RNA binding"/>
    <property type="evidence" value="ECO:0007669"/>
    <property type="project" value="InterPro"/>
</dbReference>
<keyword evidence="10" id="KW-1185">Reference proteome</keyword>
<feature type="repeat" description="PPR" evidence="7">
    <location>
        <begin position="147"/>
        <end position="181"/>
    </location>
</feature>
<dbReference type="Gene3D" id="1.25.40.10">
    <property type="entry name" value="Tetratricopeptide repeat domain"/>
    <property type="match status" value="2"/>
</dbReference>
<dbReference type="PANTHER" id="PTHR47926">
    <property type="entry name" value="PENTATRICOPEPTIDE REPEAT-CONTAINING PROTEIN"/>
    <property type="match status" value="1"/>
</dbReference>
<dbReference type="InterPro" id="IPR046960">
    <property type="entry name" value="PPR_At4g14850-like_plant"/>
</dbReference>
<dbReference type="Gene3D" id="2.160.20.10">
    <property type="entry name" value="Single-stranded right-handed beta-helix, Pectin lyase-like"/>
    <property type="match status" value="1"/>
</dbReference>
<comment type="similarity">
    <text evidence="2 8">Belongs to the glycosyl hydrolase 28 family.</text>
</comment>
<evidence type="ECO:0000256" key="1">
    <source>
        <dbReference type="ARBA" id="ARBA00004191"/>
    </source>
</evidence>
<evidence type="ECO:0000313" key="9">
    <source>
        <dbReference type="EMBL" id="KAK7310794.1"/>
    </source>
</evidence>
<evidence type="ECO:0008006" key="11">
    <source>
        <dbReference type="Google" id="ProtNLM"/>
    </source>
</evidence>
<dbReference type="InterPro" id="IPR011050">
    <property type="entry name" value="Pectin_lyase_fold/virulence"/>
</dbReference>
<dbReference type="InterPro" id="IPR011990">
    <property type="entry name" value="TPR-like_helical_dom_sf"/>
</dbReference>
<proteinExistence type="inferred from homology"/>
<sequence>MAMVPRFVGIASPWNKSLASWDALISSYAESGLCDEAYAVFLQMEKSNGCSSVKPNVISWSAVICGFANKGCGEESLELFRQMQLANVMTNCVTISTVLSVCAELAALNLGRELHGYAVRNGLINMYMKCGGFKEGHLVFDNIKRRDIISWNLLIGAYGMHELGENTLRTFDKMIRDGMKPDIITFIALLSACSHTGLVAGGQDLFDQMVKEFRIEPNVEYYACMVDLLGCAGLLKEASDFTSAVKVKDVSSINIQGTSATEKAIKFASSDAYPCERLYLEDIYLEPCFGGRTKSYCWRAHGSSQGFVNSRACFSSTNHFNTQPG</sequence>
<dbReference type="PANTHER" id="PTHR47926:SF344">
    <property type="entry name" value="OS07G0636900 PROTEIN"/>
    <property type="match status" value="1"/>
</dbReference>
<evidence type="ECO:0000256" key="6">
    <source>
        <dbReference type="ARBA" id="ARBA00023295"/>
    </source>
</evidence>
<dbReference type="GO" id="GO:0005975">
    <property type="term" value="P:carbohydrate metabolic process"/>
    <property type="evidence" value="ECO:0007669"/>
    <property type="project" value="InterPro"/>
</dbReference>
<dbReference type="GO" id="GO:0009451">
    <property type="term" value="P:RNA modification"/>
    <property type="evidence" value="ECO:0007669"/>
    <property type="project" value="InterPro"/>
</dbReference>
<dbReference type="InterPro" id="IPR002885">
    <property type="entry name" value="PPR_rpt"/>
</dbReference>
<dbReference type="PROSITE" id="PS51375">
    <property type="entry name" value="PPR"/>
    <property type="match status" value="3"/>
</dbReference>
<comment type="caution">
    <text evidence="9">The sequence shown here is derived from an EMBL/GenBank/DDBJ whole genome shotgun (WGS) entry which is preliminary data.</text>
</comment>
<dbReference type="InterPro" id="IPR000743">
    <property type="entry name" value="Glyco_hydro_28"/>
</dbReference>
<name>A0AAN9K7U0_CLITE</name>
<dbReference type="InterPro" id="IPR012334">
    <property type="entry name" value="Pectin_lyas_fold"/>
</dbReference>
<keyword evidence="4" id="KW-0677">Repeat</keyword>
<dbReference type="Pfam" id="PF00295">
    <property type="entry name" value="Glyco_hydro_28"/>
    <property type="match status" value="1"/>
</dbReference>
<dbReference type="Pfam" id="PF01535">
    <property type="entry name" value="PPR"/>
    <property type="match status" value="1"/>
</dbReference>
<dbReference type="GO" id="GO:0099402">
    <property type="term" value="P:plant organ development"/>
    <property type="evidence" value="ECO:0007669"/>
    <property type="project" value="UniProtKB-ARBA"/>
</dbReference>